<dbReference type="OrthoDB" id="674604at2759"/>
<dbReference type="AlphaFoldDB" id="W3WWZ5"/>
<evidence type="ECO:0000313" key="4">
    <source>
        <dbReference type="Proteomes" id="UP000030651"/>
    </source>
</evidence>
<dbReference type="InParanoid" id="W3WWZ5"/>
<gene>
    <name evidence="3" type="ORF">PFICI_11265</name>
</gene>
<name>W3WWZ5_PESFW</name>
<dbReference type="HOGENOM" id="CLU_000288_138_11_1"/>
<evidence type="ECO:0000313" key="3">
    <source>
        <dbReference type="EMBL" id="ETS77391.1"/>
    </source>
</evidence>
<sequence>MRLLKTNGYQLTEANDIPVPFPQYAILSHTWISPKDEITYQDLKQRKGDIENDIFKQKGWAKLQRYCHRAARDGWEWAWMDTCCIDKTNPADTQEAINAMFRWYQNAGICYAYLDDVDVGRVVSDPDLADIDLDDIAGKNNVTDPTSFPHEALKPFMTKAKWFSRGWTLQELLAPPYLVFVDQAWRRIGTRESWAEQIRKASRIEARHLTHFDPTDFTACSIAMRFSWASLRETTVEEDETYSLLGLFGVSLPLIYGEGRWRAFNRLQRELITVYSDDSIFAWKIRQPLSGRITESHEKADKPGRGILAPSIREYWDASKIEAFGFYDNSFAMTNKGLEINAKRWRRKDDLSMCLIRLNCGFGASSRLAIHLTHVNDTYDRIQLHQICDMETIAPDEWEEESTGEPTVIRASNYSNVSISSSILILEYPNRIKIGNKYFVDFDTSIINTKLKLWDESFSQQGFTEDEFVMKPNRLAFINITLQDEASRSKFDIIVNLSGKSFPSVGILSRTQEPWERLGDPLTQASTTYEQLADHLHYKVATDPVYPVNATDEREDAMIGVCLLPRPRKKRPSQRNADKINSATSREYLLKITLQEDGQSDGHMPERSAKRRRTGA</sequence>
<dbReference type="PANTHER" id="PTHR10622:SF10">
    <property type="entry name" value="HET DOMAIN-CONTAINING PROTEIN"/>
    <property type="match status" value="1"/>
</dbReference>
<dbReference type="OMA" id="GRITESH"/>
<dbReference type="KEGG" id="pfy:PFICI_11265"/>
<proteinExistence type="predicted"/>
<reference evidence="4" key="1">
    <citation type="journal article" date="2015" name="BMC Genomics">
        <title>Genomic and transcriptomic analysis of the endophytic fungus Pestalotiopsis fici reveals its lifestyle and high potential for synthesis of natural products.</title>
        <authorList>
            <person name="Wang X."/>
            <person name="Zhang X."/>
            <person name="Liu L."/>
            <person name="Xiang M."/>
            <person name="Wang W."/>
            <person name="Sun X."/>
            <person name="Che Y."/>
            <person name="Guo L."/>
            <person name="Liu G."/>
            <person name="Guo L."/>
            <person name="Wang C."/>
            <person name="Yin W.B."/>
            <person name="Stadler M."/>
            <person name="Zhang X."/>
            <person name="Liu X."/>
        </authorList>
    </citation>
    <scope>NUCLEOTIDE SEQUENCE [LARGE SCALE GENOMIC DNA]</scope>
    <source>
        <strain evidence="4">W106-1 / CGMCC3.15140</strain>
    </source>
</reference>
<dbReference type="PANTHER" id="PTHR10622">
    <property type="entry name" value="HET DOMAIN-CONTAINING PROTEIN"/>
    <property type="match status" value="1"/>
</dbReference>
<evidence type="ECO:0000259" key="2">
    <source>
        <dbReference type="Pfam" id="PF06985"/>
    </source>
</evidence>
<dbReference type="RefSeq" id="XP_007838037.1">
    <property type="nucleotide sequence ID" value="XM_007839846.1"/>
</dbReference>
<dbReference type="EMBL" id="KI912116">
    <property type="protein sequence ID" value="ETS77391.1"/>
    <property type="molecule type" value="Genomic_DNA"/>
</dbReference>
<feature type="domain" description="Heterokaryon incompatibility" evidence="2">
    <location>
        <begin position="24"/>
        <end position="171"/>
    </location>
</feature>
<dbReference type="GeneID" id="19276278"/>
<keyword evidence="4" id="KW-1185">Reference proteome</keyword>
<accession>W3WWZ5</accession>
<evidence type="ECO:0000256" key="1">
    <source>
        <dbReference type="SAM" id="MobiDB-lite"/>
    </source>
</evidence>
<organism evidence="3 4">
    <name type="scientific">Pestalotiopsis fici (strain W106-1 / CGMCC3.15140)</name>
    <dbReference type="NCBI Taxonomy" id="1229662"/>
    <lineage>
        <taxon>Eukaryota</taxon>
        <taxon>Fungi</taxon>
        <taxon>Dikarya</taxon>
        <taxon>Ascomycota</taxon>
        <taxon>Pezizomycotina</taxon>
        <taxon>Sordariomycetes</taxon>
        <taxon>Xylariomycetidae</taxon>
        <taxon>Amphisphaeriales</taxon>
        <taxon>Sporocadaceae</taxon>
        <taxon>Pestalotiopsis</taxon>
    </lineage>
</organism>
<feature type="region of interest" description="Disordered" evidence="1">
    <location>
        <begin position="592"/>
        <end position="616"/>
    </location>
</feature>
<dbReference type="Proteomes" id="UP000030651">
    <property type="component" value="Unassembled WGS sequence"/>
</dbReference>
<dbReference type="InterPro" id="IPR010730">
    <property type="entry name" value="HET"/>
</dbReference>
<dbReference type="Pfam" id="PF06985">
    <property type="entry name" value="HET"/>
    <property type="match status" value="1"/>
</dbReference>
<dbReference type="eggNOG" id="ENOG502SJ5Y">
    <property type="taxonomic scope" value="Eukaryota"/>
</dbReference>
<protein>
    <recommendedName>
        <fullName evidence="2">Heterokaryon incompatibility domain-containing protein</fullName>
    </recommendedName>
</protein>